<organism evidence="7 8">
    <name type="scientific">Crenobacter cavernae</name>
    <dbReference type="NCBI Taxonomy" id="2290923"/>
    <lineage>
        <taxon>Bacteria</taxon>
        <taxon>Pseudomonadati</taxon>
        <taxon>Pseudomonadota</taxon>
        <taxon>Betaproteobacteria</taxon>
        <taxon>Neisseriales</taxon>
        <taxon>Neisseriaceae</taxon>
        <taxon>Crenobacter</taxon>
    </lineage>
</organism>
<evidence type="ECO:0000256" key="3">
    <source>
        <dbReference type="ARBA" id="ARBA00023002"/>
    </source>
</evidence>
<dbReference type="AlphaFoldDB" id="A0A345Y429"/>
<dbReference type="Gene3D" id="2.60.120.590">
    <property type="entry name" value="Alpha-ketoglutarate-dependent dioxygenase AlkB-like"/>
    <property type="match status" value="1"/>
</dbReference>
<keyword evidence="2" id="KW-0223">Dioxygenase</keyword>
<keyword evidence="1 5" id="KW-0479">Metal-binding</keyword>
<feature type="binding site" evidence="5">
    <location>
        <position position="189"/>
    </location>
    <ligand>
        <name>Fe cation</name>
        <dbReference type="ChEBI" id="CHEBI:24875"/>
        <note>catalytic</note>
    </ligand>
</feature>
<dbReference type="EMBL" id="CP031337">
    <property type="protein sequence ID" value="AXK38681.1"/>
    <property type="molecule type" value="Genomic_DNA"/>
</dbReference>
<evidence type="ECO:0000256" key="1">
    <source>
        <dbReference type="ARBA" id="ARBA00022723"/>
    </source>
</evidence>
<dbReference type="PROSITE" id="PS51471">
    <property type="entry name" value="FE2OG_OXY"/>
    <property type="match status" value="1"/>
</dbReference>
<dbReference type="GO" id="GO:0032259">
    <property type="term" value="P:methylation"/>
    <property type="evidence" value="ECO:0007669"/>
    <property type="project" value="UniProtKB-KW"/>
</dbReference>
<dbReference type="OrthoDB" id="9796932at2"/>
<dbReference type="GO" id="GO:0008168">
    <property type="term" value="F:methyltransferase activity"/>
    <property type="evidence" value="ECO:0007669"/>
    <property type="project" value="UniProtKB-KW"/>
</dbReference>
<dbReference type="InterPro" id="IPR037151">
    <property type="entry name" value="AlkB-like_sf"/>
</dbReference>
<evidence type="ECO:0000313" key="7">
    <source>
        <dbReference type="EMBL" id="AXK38681.1"/>
    </source>
</evidence>
<dbReference type="PANTHER" id="PTHR16557">
    <property type="entry name" value="ALKYLATED DNA REPAIR PROTEIN ALKB-RELATED"/>
    <property type="match status" value="1"/>
</dbReference>
<dbReference type="Proteomes" id="UP000254537">
    <property type="component" value="Chromosome"/>
</dbReference>
<dbReference type="SUPFAM" id="SSF51197">
    <property type="entry name" value="Clavaminate synthase-like"/>
    <property type="match status" value="1"/>
</dbReference>
<gene>
    <name evidence="7" type="ORF">DWG20_04135</name>
</gene>
<dbReference type="Pfam" id="PF13532">
    <property type="entry name" value="2OG-FeII_Oxy_2"/>
    <property type="match status" value="1"/>
</dbReference>
<proteinExistence type="predicted"/>
<sequence length="215" mass="23145">MTPDLFSDENQTWSEELCPGAMVLRGFAMPDEAALLAALDDIAAAAPFRRMVTPGGFCMSVAMTNCGTYGWVSDSTGYRYDTADPESGRPWPRLPDAFLQLATDAAARAGFDGFAPDACLVNRYAPGARLSLHQDKNEHDLGQAIVSVSLGLPAVFLFGGSRRDDKPARVPLTHGDVVVWGGPARLRYHGVMPLKDGLHPLLGGQRINLTFRKAA</sequence>
<dbReference type="InterPro" id="IPR004574">
    <property type="entry name" value="Alkb"/>
</dbReference>
<evidence type="ECO:0000259" key="6">
    <source>
        <dbReference type="PROSITE" id="PS51471"/>
    </source>
</evidence>
<protein>
    <submittedName>
        <fullName evidence="7">DNA oxidative demethylase AlkB</fullName>
    </submittedName>
</protein>
<dbReference type="NCBIfam" id="NF011930">
    <property type="entry name" value="PRK15401.1"/>
    <property type="match status" value="1"/>
</dbReference>
<evidence type="ECO:0000313" key="8">
    <source>
        <dbReference type="Proteomes" id="UP000254537"/>
    </source>
</evidence>
<keyword evidence="4 5" id="KW-0408">Iron</keyword>
<dbReference type="RefSeq" id="WP_115432616.1">
    <property type="nucleotide sequence ID" value="NZ_CP031337.1"/>
</dbReference>
<dbReference type="InterPro" id="IPR027450">
    <property type="entry name" value="AlkB-like"/>
</dbReference>
<evidence type="ECO:0000256" key="5">
    <source>
        <dbReference type="PIRSR" id="PIRSR604574-2"/>
    </source>
</evidence>
<dbReference type="KEGG" id="ccah:DWG20_04135"/>
<dbReference type="GO" id="GO:0035515">
    <property type="term" value="F:oxidative RNA demethylase activity"/>
    <property type="evidence" value="ECO:0007669"/>
    <property type="project" value="TreeGrafter"/>
</dbReference>
<reference evidence="7 8" key="1">
    <citation type="submission" date="2018-07" db="EMBL/GenBank/DDBJ databases">
        <title>Crenobacter cavernae sp. nov., isolated from a karst cave.</title>
        <authorList>
            <person name="Zhu H."/>
        </authorList>
    </citation>
    <scope>NUCLEOTIDE SEQUENCE [LARGE SCALE GENOMIC DNA]</scope>
    <source>
        <strain evidence="7 8">K1W11S-77</strain>
    </source>
</reference>
<evidence type="ECO:0000256" key="4">
    <source>
        <dbReference type="ARBA" id="ARBA00023004"/>
    </source>
</evidence>
<comment type="cofactor">
    <cofactor evidence="5">
        <name>Fe(2+)</name>
        <dbReference type="ChEBI" id="CHEBI:29033"/>
    </cofactor>
    <text evidence="5">Binds 1 Fe(2+) ion per subunit.</text>
</comment>
<keyword evidence="7" id="KW-0489">Methyltransferase</keyword>
<feature type="binding site" evidence="5">
    <location>
        <position position="133"/>
    </location>
    <ligand>
        <name>Fe cation</name>
        <dbReference type="ChEBI" id="CHEBI:24875"/>
        <note>catalytic</note>
    </ligand>
</feature>
<evidence type="ECO:0000256" key="2">
    <source>
        <dbReference type="ARBA" id="ARBA00022964"/>
    </source>
</evidence>
<keyword evidence="7" id="KW-0808">Transferase</keyword>
<dbReference type="GO" id="GO:0008198">
    <property type="term" value="F:ferrous iron binding"/>
    <property type="evidence" value="ECO:0007669"/>
    <property type="project" value="TreeGrafter"/>
</dbReference>
<accession>A0A345Y429</accession>
<name>A0A345Y429_9NEIS</name>
<feature type="domain" description="Fe2OG dioxygenase" evidence="6">
    <location>
        <begin position="115"/>
        <end position="215"/>
    </location>
</feature>
<keyword evidence="3" id="KW-0560">Oxidoreductase</keyword>
<feature type="binding site" evidence="5">
    <location>
        <position position="135"/>
    </location>
    <ligand>
        <name>Fe cation</name>
        <dbReference type="ChEBI" id="CHEBI:24875"/>
        <note>catalytic</note>
    </ligand>
</feature>
<dbReference type="InterPro" id="IPR005123">
    <property type="entry name" value="Oxoglu/Fe-dep_dioxygenase_dom"/>
</dbReference>
<dbReference type="GO" id="GO:0035513">
    <property type="term" value="P:oxidative RNA demethylation"/>
    <property type="evidence" value="ECO:0007669"/>
    <property type="project" value="TreeGrafter"/>
</dbReference>
<dbReference type="GO" id="GO:0035516">
    <property type="term" value="F:broad specificity oxidative DNA demethylase activity"/>
    <property type="evidence" value="ECO:0007669"/>
    <property type="project" value="TreeGrafter"/>
</dbReference>
<dbReference type="GO" id="GO:0005737">
    <property type="term" value="C:cytoplasm"/>
    <property type="evidence" value="ECO:0007669"/>
    <property type="project" value="TreeGrafter"/>
</dbReference>
<dbReference type="PANTHER" id="PTHR16557:SF2">
    <property type="entry name" value="NUCLEIC ACID DIOXYGENASE ALKBH1"/>
    <property type="match status" value="1"/>
</dbReference>